<name>A0AAW2IS41_9LAMI</name>
<dbReference type="AlphaFoldDB" id="A0AAW2IS41"/>
<reference evidence="3" key="2">
    <citation type="journal article" date="2024" name="Plant">
        <title>Genomic evolution and insights into agronomic trait innovations of Sesamum species.</title>
        <authorList>
            <person name="Miao H."/>
            <person name="Wang L."/>
            <person name="Qu L."/>
            <person name="Liu H."/>
            <person name="Sun Y."/>
            <person name="Le M."/>
            <person name="Wang Q."/>
            <person name="Wei S."/>
            <person name="Zheng Y."/>
            <person name="Lin W."/>
            <person name="Duan Y."/>
            <person name="Cao H."/>
            <person name="Xiong S."/>
            <person name="Wang X."/>
            <person name="Wei L."/>
            <person name="Li C."/>
            <person name="Ma Q."/>
            <person name="Ju M."/>
            <person name="Zhao R."/>
            <person name="Li G."/>
            <person name="Mu C."/>
            <person name="Tian Q."/>
            <person name="Mei H."/>
            <person name="Zhang T."/>
            <person name="Gao T."/>
            <person name="Zhang H."/>
        </authorList>
    </citation>
    <scope>NUCLEOTIDE SEQUENCE</scope>
    <source>
        <strain evidence="3">KEN8</strain>
    </source>
</reference>
<comment type="caution">
    <text evidence="3">The sequence shown here is derived from an EMBL/GenBank/DDBJ whole genome shotgun (WGS) entry which is preliminary data.</text>
</comment>
<dbReference type="EMBL" id="JACGWM010001995">
    <property type="protein sequence ID" value="KAL0284623.1"/>
    <property type="molecule type" value="Genomic_DNA"/>
</dbReference>
<gene>
    <name evidence="3" type="ORF">Scaly_2845300</name>
</gene>
<dbReference type="InterPro" id="IPR008546">
    <property type="entry name" value="VAN3-bd-like_auxin_canal"/>
</dbReference>
<evidence type="ECO:0000313" key="3">
    <source>
        <dbReference type="EMBL" id="KAL0284623.1"/>
    </source>
</evidence>
<feature type="domain" description="VAN3-binding protein-like auxin canalisation" evidence="2">
    <location>
        <begin position="13"/>
        <end position="162"/>
    </location>
</feature>
<feature type="region of interest" description="Disordered" evidence="1">
    <location>
        <begin position="126"/>
        <end position="164"/>
    </location>
</feature>
<proteinExistence type="predicted"/>
<accession>A0AAW2IS41</accession>
<organism evidence="3">
    <name type="scientific">Sesamum calycinum</name>
    <dbReference type="NCBI Taxonomy" id="2727403"/>
    <lineage>
        <taxon>Eukaryota</taxon>
        <taxon>Viridiplantae</taxon>
        <taxon>Streptophyta</taxon>
        <taxon>Embryophyta</taxon>
        <taxon>Tracheophyta</taxon>
        <taxon>Spermatophyta</taxon>
        <taxon>Magnoliopsida</taxon>
        <taxon>eudicotyledons</taxon>
        <taxon>Gunneridae</taxon>
        <taxon>Pentapetalae</taxon>
        <taxon>asterids</taxon>
        <taxon>lamiids</taxon>
        <taxon>Lamiales</taxon>
        <taxon>Pedaliaceae</taxon>
        <taxon>Sesamum</taxon>
    </lineage>
</organism>
<feature type="compositionally biased region" description="Polar residues" evidence="1">
    <location>
        <begin position="126"/>
        <end position="136"/>
    </location>
</feature>
<protein>
    <submittedName>
        <fullName evidence="3">VAN3-binding protein</fullName>
    </submittedName>
</protein>
<reference evidence="3" key="1">
    <citation type="submission" date="2020-06" db="EMBL/GenBank/DDBJ databases">
        <authorList>
            <person name="Li T."/>
            <person name="Hu X."/>
            <person name="Zhang T."/>
            <person name="Song X."/>
            <person name="Zhang H."/>
            <person name="Dai N."/>
            <person name="Sheng W."/>
            <person name="Hou X."/>
            <person name="Wei L."/>
        </authorList>
    </citation>
    <scope>NUCLEOTIDE SEQUENCE</scope>
    <source>
        <strain evidence="3">KEN8</strain>
        <tissue evidence="3">Leaf</tissue>
    </source>
</reference>
<evidence type="ECO:0000259" key="2">
    <source>
        <dbReference type="Pfam" id="PF05703"/>
    </source>
</evidence>
<sequence length="177" mass="19737">MERAKLQPIYRPPETPREPMEFLSRSWSVSALEISKVLAPQPQQLLPKNHGGFSGGAETIHEDLSAELEAAAVFSSCFREPFFLRFFRDFSAHHGADYVSVFEQFLHYYLRQLFLFKVAQEVSPRTSGRLSHSSGPLNGGQSCGSLTDSPPVSPSEMDEPKSNEFSLQLLLTSLSVS</sequence>
<evidence type="ECO:0000256" key="1">
    <source>
        <dbReference type="SAM" id="MobiDB-lite"/>
    </source>
</evidence>
<dbReference type="Pfam" id="PF05703">
    <property type="entry name" value="Auxin_canalis"/>
    <property type="match status" value="1"/>
</dbReference>